<reference evidence="1 2" key="1">
    <citation type="submission" date="2021-03" db="EMBL/GenBank/DDBJ databases">
        <title>Genomic Encyclopedia of Type Strains, Phase IV (KMG-IV): sequencing the most valuable type-strain genomes for metagenomic binning, comparative biology and taxonomic classification.</title>
        <authorList>
            <person name="Goeker M."/>
        </authorList>
    </citation>
    <scope>NUCLEOTIDE SEQUENCE [LARGE SCALE GENOMIC DNA]</scope>
    <source>
        <strain evidence="1 2">DSM 25609</strain>
    </source>
</reference>
<organism evidence="1 2">
    <name type="scientific">Virgibacillus natechei</name>
    <dbReference type="NCBI Taxonomy" id="1216297"/>
    <lineage>
        <taxon>Bacteria</taxon>
        <taxon>Bacillati</taxon>
        <taxon>Bacillota</taxon>
        <taxon>Bacilli</taxon>
        <taxon>Bacillales</taxon>
        <taxon>Bacillaceae</taxon>
        <taxon>Virgibacillus</taxon>
    </lineage>
</organism>
<accession>A0ABS4IFG5</accession>
<name>A0ABS4IFG5_9BACI</name>
<evidence type="ECO:0000313" key="1">
    <source>
        <dbReference type="EMBL" id="MBP1969593.1"/>
    </source>
</evidence>
<keyword evidence="2" id="KW-1185">Reference proteome</keyword>
<protein>
    <submittedName>
        <fullName evidence="1">Uncharacterized protein</fullName>
    </submittedName>
</protein>
<sequence length="53" mass="5668">MLIIQTNTSRFVMVDWSGGPLTPAGTRVFGGASIYAQSQHESEDPAEWASRGG</sequence>
<proteinExistence type="predicted"/>
<dbReference type="Proteomes" id="UP001519345">
    <property type="component" value="Unassembled WGS sequence"/>
</dbReference>
<dbReference type="EMBL" id="JAGGKX010000007">
    <property type="protein sequence ID" value="MBP1969593.1"/>
    <property type="molecule type" value="Genomic_DNA"/>
</dbReference>
<gene>
    <name evidence="1" type="ORF">J2Z83_001700</name>
</gene>
<evidence type="ECO:0000313" key="2">
    <source>
        <dbReference type="Proteomes" id="UP001519345"/>
    </source>
</evidence>
<comment type="caution">
    <text evidence="1">The sequence shown here is derived from an EMBL/GenBank/DDBJ whole genome shotgun (WGS) entry which is preliminary data.</text>
</comment>